<evidence type="ECO:0000256" key="1">
    <source>
        <dbReference type="SAM" id="MobiDB-lite"/>
    </source>
</evidence>
<dbReference type="WBParaSite" id="L893_g16766.t2">
    <property type="protein sequence ID" value="L893_g16766.t2"/>
    <property type="gene ID" value="L893_g16766"/>
</dbReference>
<proteinExistence type="predicted"/>
<protein>
    <submittedName>
        <fullName evidence="3">Pentatricopeptide repeat-containing protein</fullName>
    </submittedName>
</protein>
<sequence length="224" mass="25339">MFNHQTTSFPDRLKKPDVSGNCPIRRPSVPSPNLEHRPLGCIQARLPRHVIGPKPAFVVLFPLITLSNKFARSTVTSVLVTGSKGAKYRICKAFIHNYFLSLSNAPGGLRSLQCFAADALKHLVRSVKKIIPRLNHGNAPLIPVFPCFRSSLWNYTFHTWRGFTMLFDMRERKGEFLFARWTLLRDYSPPDIKELGSGSALLVCFRIGRAPDYLDPLVGRIFES</sequence>
<keyword evidence="2" id="KW-1185">Reference proteome</keyword>
<evidence type="ECO:0000313" key="3">
    <source>
        <dbReference type="WBParaSite" id="L893_g16766.t2"/>
    </source>
</evidence>
<name>A0A1I7YII1_9BILA</name>
<accession>A0A1I7YII1</accession>
<evidence type="ECO:0000313" key="2">
    <source>
        <dbReference type="Proteomes" id="UP000095287"/>
    </source>
</evidence>
<feature type="region of interest" description="Disordered" evidence="1">
    <location>
        <begin position="1"/>
        <end position="29"/>
    </location>
</feature>
<reference evidence="3" key="1">
    <citation type="submission" date="2016-11" db="UniProtKB">
        <authorList>
            <consortium name="WormBaseParasite"/>
        </authorList>
    </citation>
    <scope>IDENTIFICATION</scope>
</reference>
<organism evidence="2 3">
    <name type="scientific">Steinernema glaseri</name>
    <dbReference type="NCBI Taxonomy" id="37863"/>
    <lineage>
        <taxon>Eukaryota</taxon>
        <taxon>Metazoa</taxon>
        <taxon>Ecdysozoa</taxon>
        <taxon>Nematoda</taxon>
        <taxon>Chromadorea</taxon>
        <taxon>Rhabditida</taxon>
        <taxon>Tylenchina</taxon>
        <taxon>Panagrolaimomorpha</taxon>
        <taxon>Strongyloidoidea</taxon>
        <taxon>Steinernematidae</taxon>
        <taxon>Steinernema</taxon>
    </lineage>
</organism>
<dbReference type="Proteomes" id="UP000095287">
    <property type="component" value="Unplaced"/>
</dbReference>
<dbReference type="AlphaFoldDB" id="A0A1I7YII1"/>